<dbReference type="InterPro" id="IPR000184">
    <property type="entry name" value="Bac_surfAg_D15"/>
</dbReference>
<proteinExistence type="predicted"/>
<dbReference type="InterPro" id="IPR034746">
    <property type="entry name" value="POTRA"/>
</dbReference>
<dbReference type="NCBIfam" id="TIGR03303">
    <property type="entry name" value="OM_YaeT"/>
    <property type="match status" value="1"/>
</dbReference>
<dbReference type="PROSITE" id="PS51779">
    <property type="entry name" value="POTRA"/>
    <property type="match status" value="1"/>
</dbReference>
<evidence type="ECO:0000256" key="7">
    <source>
        <dbReference type="ARBA" id="ARBA00023237"/>
    </source>
</evidence>
<keyword evidence="7" id="KW-0998">Cell outer membrane</keyword>
<dbReference type="Gene3D" id="3.10.20.310">
    <property type="entry name" value="membrane protein fhac"/>
    <property type="match status" value="6"/>
</dbReference>
<dbReference type="InterPro" id="IPR010827">
    <property type="entry name" value="BamA/TamA_POTRA"/>
</dbReference>
<evidence type="ECO:0000256" key="5">
    <source>
        <dbReference type="ARBA" id="ARBA00022737"/>
    </source>
</evidence>
<dbReference type="EMBL" id="KC770997">
    <property type="protein sequence ID" value="AGT45850.1"/>
    <property type="molecule type" value="Genomic_DNA"/>
</dbReference>
<evidence type="ECO:0000256" key="4">
    <source>
        <dbReference type="ARBA" id="ARBA00022729"/>
    </source>
</evidence>
<reference evidence="10" key="1">
    <citation type="submission" date="2013-03" db="EMBL/GenBank/DDBJ databases">
        <authorList>
            <person name="Tan H."/>
            <person name="Mooij M.J."/>
            <person name="Barret M."/>
            <person name="O'Gara F."/>
        </authorList>
    </citation>
    <scope>NUCLEOTIDE SEQUENCE</scope>
</reference>
<name>A0A067XRD6_9BACT</name>
<keyword evidence="4" id="KW-0732">Signal</keyword>
<dbReference type="AlphaFoldDB" id="A0A067XRD6"/>
<sequence length="956" mass="106692">MFFRMLLRRRRQHCQGEAGRAEAVCSAGRLPAYSDSPSDRRRLSHVVLVLANVLSVAALTTLQANKLLAAPIDKYLGVPVAKIQFTSEDFIDVTALGQAAAVAVGKPLDASDVRQTISTLYQTREFSQIEADAVLGDSGLVITFKLRPNFFFADFRLRGDPVLRSPISSLVSLPLGEAYTPKAVEQLQQKAQEALRDAGYYRAEIFPDVQFLSKARLVTVNYIVNAGQRATISGIDITGSPLLERSEILQEIKLHPGSYFENEALKRDFERLRKLYSNRGFLNATLRLEKLDYSQASNSLQIQIQIDSGSFVYIELTGGKIPKKQLRELVPIYEEGSIDADLIEEGRRNIEDYFQRKGFFDVTVSRELIEVPTENAYQVNYTIDRGKKQKVVSIDFAGATHFNRNQLLQPLATRVGGLTNRGTFSEDLLKQDAESVKNLYLRDGFEQAAVESNFKKDDEGVNVAADFAIQEGPRTIVSEVEIQGNDGITREELVQGLNLTPGGPFSQALLQEDRRLIESRYLDRGFTDAKVEFTTERLEGNRVKIIYTLSEGQAIRVDDIHIIGSQQTRNKVVSRNITFHEGDPLSQEQLLTSQQQLYGLGLFNRVDVVPVNVNQSDAYRPVIIRLEDGSPIILGYGGGYQDREGPRGTIEISHNNLFGLARSISFRTRASFREQRGQITYKEPRLFNRDLDSYLTLYAENTDQVSFSTTTLNAALQILKRFRKVDTFFVRYNFETVDLSDIRVNPQATGQDLGTLKLSTFSTAWLRDTRDDPIEPSRGFFNTLNFSVSSKLYGSEANLVSFFGQHQNHRRVGRSAVLAMSLRLGLIGPYGSTSEVPISERFFAGGSTTLRGFDLDLAGPLDPETNKPLGGNALVVANAELRFPVTGNFAVAPFYDTGNVFARIKDISLSRFSNTVGFGVRYKTPFGPLRVDLGFNLSPPAGFPARQIFFTIGNPF</sequence>
<keyword evidence="6" id="KW-0472">Membrane</keyword>
<keyword evidence="2" id="KW-1134">Transmembrane beta strand</keyword>
<dbReference type="InterPro" id="IPR039910">
    <property type="entry name" value="D15-like"/>
</dbReference>
<keyword evidence="5" id="KW-0677">Repeat</keyword>
<evidence type="ECO:0000259" key="9">
    <source>
        <dbReference type="PROSITE" id="PS51779"/>
    </source>
</evidence>
<dbReference type="InterPro" id="IPR023707">
    <property type="entry name" value="OM_assembly_BamA"/>
</dbReference>
<evidence type="ECO:0000313" key="10">
    <source>
        <dbReference type="EMBL" id="AGT45850.1"/>
    </source>
</evidence>
<gene>
    <name evidence="10" type="ORF">PPT_M1_05</name>
</gene>
<dbReference type="Pfam" id="PF01103">
    <property type="entry name" value="Omp85"/>
    <property type="match status" value="1"/>
</dbReference>
<dbReference type="GO" id="GO:0071709">
    <property type="term" value="P:membrane assembly"/>
    <property type="evidence" value="ECO:0007669"/>
    <property type="project" value="InterPro"/>
</dbReference>
<feature type="domain" description="POTRA" evidence="9">
    <location>
        <begin position="475"/>
        <end position="552"/>
    </location>
</feature>
<evidence type="ECO:0000256" key="8">
    <source>
        <dbReference type="NCBIfam" id="TIGR03303"/>
    </source>
</evidence>
<evidence type="ECO:0000256" key="6">
    <source>
        <dbReference type="ARBA" id="ARBA00023136"/>
    </source>
</evidence>
<dbReference type="PIRSF" id="PIRSF006076">
    <property type="entry name" value="OM_assembly_OMP85"/>
    <property type="match status" value="1"/>
</dbReference>
<evidence type="ECO:0000256" key="1">
    <source>
        <dbReference type="ARBA" id="ARBA00004370"/>
    </source>
</evidence>
<accession>A0A067XRD6</accession>
<evidence type="ECO:0000256" key="2">
    <source>
        <dbReference type="ARBA" id="ARBA00022452"/>
    </source>
</evidence>
<evidence type="ECO:0000256" key="3">
    <source>
        <dbReference type="ARBA" id="ARBA00022692"/>
    </source>
</evidence>
<keyword evidence="3" id="KW-0812">Transmembrane</keyword>
<comment type="subcellular location">
    <subcellularLocation>
        <location evidence="1">Membrane</location>
    </subcellularLocation>
</comment>
<dbReference type="PANTHER" id="PTHR12815:SF47">
    <property type="entry name" value="TRANSLOCATION AND ASSEMBLY MODULE SUBUNIT TAMA"/>
    <property type="match status" value="1"/>
</dbReference>
<protein>
    <recommendedName>
        <fullName evidence="8">Outer membrane protein assembly factor BamA</fullName>
    </recommendedName>
</protein>
<dbReference type="GO" id="GO:0009279">
    <property type="term" value="C:cell outer membrane"/>
    <property type="evidence" value="ECO:0007669"/>
    <property type="project" value="UniProtKB-UniRule"/>
</dbReference>
<dbReference type="Pfam" id="PF07244">
    <property type="entry name" value="POTRA"/>
    <property type="match status" value="6"/>
</dbReference>
<dbReference type="Gene3D" id="2.40.160.50">
    <property type="entry name" value="membrane protein fhac: a member of the omp85/tpsb transporter family"/>
    <property type="match status" value="1"/>
</dbReference>
<organism evidence="10">
    <name type="scientific">uncultured marine bacterium PPT_M1</name>
    <dbReference type="NCBI Taxonomy" id="1381396"/>
    <lineage>
        <taxon>Bacteria</taxon>
        <taxon>environmental samples</taxon>
    </lineage>
</organism>
<dbReference type="PANTHER" id="PTHR12815">
    <property type="entry name" value="SORTING AND ASSEMBLY MACHINERY SAMM50 PROTEIN FAMILY MEMBER"/>
    <property type="match status" value="1"/>
</dbReference>